<evidence type="ECO:0000313" key="3">
    <source>
        <dbReference type="Proteomes" id="UP001244443"/>
    </source>
</evidence>
<name>A0AA49GKK8_9BACT</name>
<reference evidence="2" key="1">
    <citation type="submission" date="2023-08" db="EMBL/GenBank/DDBJ databases">
        <title>Comparative genomics and taxonomic characterization of three novel marine species of genus Marivirga.</title>
        <authorList>
            <person name="Muhammad N."/>
            <person name="Kim S.-G."/>
        </authorList>
    </citation>
    <scope>NUCLEOTIDE SEQUENCE [LARGE SCALE GENOMIC DNA]</scope>
    <source>
        <strain evidence="2">ABR2-2</strain>
    </source>
</reference>
<keyword evidence="1" id="KW-0175">Coiled coil</keyword>
<dbReference type="Proteomes" id="UP001244443">
    <property type="component" value="Chromosome"/>
</dbReference>
<organism evidence="2 3">
    <name type="scientific">Marivirga arenosa</name>
    <dbReference type="NCBI Taxonomy" id="3059076"/>
    <lineage>
        <taxon>Bacteria</taxon>
        <taxon>Pseudomonadati</taxon>
        <taxon>Bacteroidota</taxon>
        <taxon>Cytophagia</taxon>
        <taxon>Cytophagales</taxon>
        <taxon>Marivirgaceae</taxon>
        <taxon>Marivirga</taxon>
    </lineage>
</organism>
<dbReference type="Pfam" id="PF22252">
    <property type="entry name" value="PNGase_F-II_N"/>
    <property type="match status" value="1"/>
</dbReference>
<dbReference type="RefSeq" id="WP_308356417.1">
    <property type="nucleotide sequence ID" value="NZ_CP129970.2"/>
</dbReference>
<feature type="coiled-coil region" evidence="1">
    <location>
        <begin position="206"/>
        <end position="233"/>
    </location>
</feature>
<accession>A0AA49GKK8</accession>
<proteinExistence type="predicted"/>
<dbReference type="InterPro" id="IPR005901">
    <property type="entry name" value="GLPGLI"/>
</dbReference>
<evidence type="ECO:0000256" key="1">
    <source>
        <dbReference type="SAM" id="Coils"/>
    </source>
</evidence>
<gene>
    <name evidence="2" type="ORF">QYS48_22315</name>
</gene>
<protein>
    <submittedName>
        <fullName evidence="2">GLPGLI family protein</fullName>
    </submittedName>
</protein>
<dbReference type="NCBIfam" id="TIGR01200">
    <property type="entry name" value="GLPGLI"/>
    <property type="match status" value="1"/>
</dbReference>
<sequence>MMKKYSIIFLLSFLIIHNIFPQAGNEKIVIAKYILYPYSTEYFDHDSETPSDTKSFDIALRRTKKFKYTLMSDFMSKDATFTLDTLITTPIKGKESYWIEPENVIYFGYKHEGDYYKKETIFKNVFYVNNTSDFSFEWEITNEHKTIAGLNCTKAISTVKNNRIIAWFTSEIPITYSPFNLNGLPGLILEVETFFNTITIESISYSEDIRSLVQKKEELIKEFEQEKDDNEIKESILMLKKAQLINQLKMMR</sequence>
<dbReference type="EMBL" id="CP129970">
    <property type="protein sequence ID" value="WKK84814.2"/>
    <property type="molecule type" value="Genomic_DNA"/>
</dbReference>
<keyword evidence="3" id="KW-1185">Reference proteome</keyword>
<dbReference type="AlphaFoldDB" id="A0AA49GKK8"/>
<evidence type="ECO:0000313" key="2">
    <source>
        <dbReference type="EMBL" id="WKK84814.2"/>
    </source>
</evidence>